<keyword evidence="3" id="KW-1185">Reference proteome</keyword>
<dbReference type="EMBL" id="JBBWWR010000014">
    <property type="protein sequence ID" value="KAK8952913.1"/>
    <property type="molecule type" value="Genomic_DNA"/>
</dbReference>
<dbReference type="PANTHER" id="PTHR46328">
    <property type="entry name" value="FAR-RED IMPAIRED RESPONSIVE (FAR1) FAMILY PROTEIN-RELATED"/>
    <property type="match status" value="1"/>
</dbReference>
<dbReference type="InterPro" id="IPR004330">
    <property type="entry name" value="FAR1_DNA_bnd_dom"/>
</dbReference>
<protein>
    <recommendedName>
        <fullName evidence="1">FAR1 domain-containing protein</fullName>
    </recommendedName>
</protein>
<proteinExistence type="predicted"/>
<dbReference type="Pfam" id="PF03101">
    <property type="entry name" value="FAR1"/>
    <property type="match status" value="1"/>
</dbReference>
<name>A0ABR2LVS2_9ASPA</name>
<feature type="domain" description="FAR1" evidence="1">
    <location>
        <begin position="2"/>
        <end position="69"/>
    </location>
</feature>
<evidence type="ECO:0000259" key="1">
    <source>
        <dbReference type="Pfam" id="PF03101"/>
    </source>
</evidence>
<sequence length="71" mass="8449">MYCQYAHTTGFSVRKEHLTYWTRTRIIKIREFCCPKAGVKRVRPSPKYRKLETRTECLACISFHTDSDGYI</sequence>
<comment type="caution">
    <text evidence="2">The sequence shown here is derived from an EMBL/GenBank/DDBJ whole genome shotgun (WGS) entry which is preliminary data.</text>
</comment>
<evidence type="ECO:0000313" key="3">
    <source>
        <dbReference type="Proteomes" id="UP001412067"/>
    </source>
</evidence>
<dbReference type="Proteomes" id="UP001412067">
    <property type="component" value="Unassembled WGS sequence"/>
</dbReference>
<evidence type="ECO:0000313" key="2">
    <source>
        <dbReference type="EMBL" id="KAK8952913.1"/>
    </source>
</evidence>
<gene>
    <name evidence="2" type="ORF">KSP40_PGU004081</name>
</gene>
<dbReference type="PANTHER" id="PTHR46328:SF44">
    <property type="entry name" value="FAR1 DOMAIN-CONTAINING PROTEIN"/>
    <property type="match status" value="1"/>
</dbReference>
<accession>A0ABR2LVS2</accession>
<reference evidence="2 3" key="1">
    <citation type="journal article" date="2022" name="Nat. Plants">
        <title>Genomes of leafy and leafless Platanthera orchids illuminate the evolution of mycoheterotrophy.</title>
        <authorList>
            <person name="Li M.H."/>
            <person name="Liu K.W."/>
            <person name="Li Z."/>
            <person name="Lu H.C."/>
            <person name="Ye Q.L."/>
            <person name="Zhang D."/>
            <person name="Wang J.Y."/>
            <person name="Li Y.F."/>
            <person name="Zhong Z.M."/>
            <person name="Liu X."/>
            <person name="Yu X."/>
            <person name="Liu D.K."/>
            <person name="Tu X.D."/>
            <person name="Liu B."/>
            <person name="Hao Y."/>
            <person name="Liao X.Y."/>
            <person name="Jiang Y.T."/>
            <person name="Sun W.H."/>
            <person name="Chen J."/>
            <person name="Chen Y.Q."/>
            <person name="Ai Y."/>
            <person name="Zhai J.W."/>
            <person name="Wu S.S."/>
            <person name="Zhou Z."/>
            <person name="Hsiao Y.Y."/>
            <person name="Wu W.L."/>
            <person name="Chen Y.Y."/>
            <person name="Lin Y.F."/>
            <person name="Hsu J.L."/>
            <person name="Li C.Y."/>
            <person name="Wang Z.W."/>
            <person name="Zhao X."/>
            <person name="Zhong W.Y."/>
            <person name="Ma X.K."/>
            <person name="Ma L."/>
            <person name="Huang J."/>
            <person name="Chen G.Z."/>
            <person name="Huang M.Z."/>
            <person name="Huang L."/>
            <person name="Peng D.H."/>
            <person name="Luo Y.B."/>
            <person name="Zou S.Q."/>
            <person name="Chen S.P."/>
            <person name="Lan S."/>
            <person name="Tsai W.C."/>
            <person name="Van de Peer Y."/>
            <person name="Liu Z.J."/>
        </authorList>
    </citation>
    <scope>NUCLEOTIDE SEQUENCE [LARGE SCALE GENOMIC DNA]</scope>
    <source>
        <strain evidence="2">Lor288</strain>
    </source>
</reference>
<organism evidence="2 3">
    <name type="scientific">Platanthera guangdongensis</name>
    <dbReference type="NCBI Taxonomy" id="2320717"/>
    <lineage>
        <taxon>Eukaryota</taxon>
        <taxon>Viridiplantae</taxon>
        <taxon>Streptophyta</taxon>
        <taxon>Embryophyta</taxon>
        <taxon>Tracheophyta</taxon>
        <taxon>Spermatophyta</taxon>
        <taxon>Magnoliopsida</taxon>
        <taxon>Liliopsida</taxon>
        <taxon>Asparagales</taxon>
        <taxon>Orchidaceae</taxon>
        <taxon>Orchidoideae</taxon>
        <taxon>Orchideae</taxon>
        <taxon>Orchidinae</taxon>
        <taxon>Platanthera</taxon>
    </lineage>
</organism>